<comment type="similarity">
    <text evidence="2">Belongs to the major facilitator superfamily. Metabolite:H+ Symporter (MHS) family (TC 2.A.1.6) family.</text>
</comment>
<evidence type="ECO:0000256" key="2">
    <source>
        <dbReference type="ARBA" id="ARBA00008240"/>
    </source>
</evidence>
<feature type="transmembrane region" description="Helical" evidence="11">
    <location>
        <begin position="393"/>
        <end position="415"/>
    </location>
</feature>
<reference evidence="13" key="2">
    <citation type="submission" date="2020-09" db="EMBL/GenBank/DDBJ databases">
        <authorList>
            <person name="Sun Q."/>
            <person name="Zhou Y."/>
        </authorList>
    </citation>
    <scope>NUCLEOTIDE SEQUENCE</scope>
    <source>
        <strain evidence="13">CGMCC 1.15179</strain>
    </source>
</reference>
<evidence type="ECO:0000256" key="6">
    <source>
        <dbReference type="ARBA" id="ARBA00022847"/>
    </source>
</evidence>
<proteinExistence type="inferred from homology"/>
<comment type="function">
    <text evidence="9">May be a proton symporter involved in the uptake of osmolytes such as proline and glycine betaine.</text>
</comment>
<dbReference type="InterPro" id="IPR051084">
    <property type="entry name" value="H+-coupled_symporters"/>
</dbReference>
<dbReference type="EMBL" id="BMHQ01000001">
    <property type="protein sequence ID" value="GGE03999.1"/>
    <property type="molecule type" value="Genomic_DNA"/>
</dbReference>
<dbReference type="PANTHER" id="PTHR43528">
    <property type="entry name" value="ALPHA-KETOGLUTARATE PERMEASE"/>
    <property type="match status" value="1"/>
</dbReference>
<evidence type="ECO:0000256" key="11">
    <source>
        <dbReference type="SAM" id="Phobius"/>
    </source>
</evidence>
<keyword evidence="4" id="KW-1003">Cell membrane</keyword>
<feature type="transmembrane region" description="Helical" evidence="11">
    <location>
        <begin position="357"/>
        <end position="381"/>
    </location>
</feature>
<gene>
    <name evidence="13" type="ORF">GCM10011571_01170</name>
</gene>
<reference evidence="13" key="1">
    <citation type="journal article" date="2014" name="Int. J. Syst. Evol. Microbiol.">
        <title>Complete genome sequence of Corynebacterium casei LMG S-19264T (=DSM 44701T), isolated from a smear-ripened cheese.</title>
        <authorList>
            <consortium name="US DOE Joint Genome Institute (JGI-PGF)"/>
            <person name="Walter F."/>
            <person name="Albersmeier A."/>
            <person name="Kalinowski J."/>
            <person name="Ruckert C."/>
        </authorList>
    </citation>
    <scope>NUCLEOTIDE SEQUENCE</scope>
    <source>
        <strain evidence="13">CGMCC 1.15179</strain>
    </source>
</reference>
<feature type="transmembrane region" description="Helical" evidence="11">
    <location>
        <begin position="303"/>
        <end position="323"/>
    </location>
</feature>
<keyword evidence="5 11" id="KW-0812">Transmembrane</keyword>
<keyword evidence="8 11" id="KW-0472">Membrane</keyword>
<evidence type="ECO:0000256" key="4">
    <source>
        <dbReference type="ARBA" id="ARBA00022475"/>
    </source>
</evidence>
<dbReference type="InterPro" id="IPR011701">
    <property type="entry name" value="MFS"/>
</dbReference>
<dbReference type="Gene3D" id="1.20.1250.20">
    <property type="entry name" value="MFS general substrate transporter like domains"/>
    <property type="match status" value="1"/>
</dbReference>
<sequence>MAEKGDNKKRRFSIKRRSKQRLHKDDVTVIDTEVAKKAVVATALGNAMEWFDFGIYSYLAVTIGKVFFPEMSGPVQLIYTFATFAAAFIVRPIGGLFFGMLGDRLGRKRVLAMTLILMAIATLSIGLIPSYAAIGSTATILLLIARLVQGFSTGGEYAGAMTFIAESTPDKKRGVMASGLEVGTLVGFIAGSGIVTLITYILGSEKMVDWGWRIPFLISAPLGIIGFYLRSRLEETPAFEAMEKAKTNENKQVSMKDILVNHWKPLLIGMILVFFYNVVDYMILSYMPSHLSAVLGYGETKGLLLIIIVMFIMLPIVLAMGYFSDRIGNKRIVQGGLIGLIFLSIPSFLMIGTGNTWLVFLGLMILAVFLASFQGTMPSLLPSLFFTEVRYGALAITYNISASLFGGTTPLVVAWLIKLTNSRLVPAYYLIFASLIGIFVVTYFVKETSGKPLRGSPPAVEEKHEIQDVLEEPEEALWWKEEKNKIDEQIDEPDDKN</sequence>
<dbReference type="Pfam" id="PF07690">
    <property type="entry name" value="MFS_1"/>
    <property type="match status" value="1"/>
</dbReference>
<dbReference type="GO" id="GO:0015293">
    <property type="term" value="F:symporter activity"/>
    <property type="evidence" value="ECO:0007669"/>
    <property type="project" value="UniProtKB-KW"/>
</dbReference>
<dbReference type="InterPro" id="IPR005829">
    <property type="entry name" value="Sugar_transporter_CS"/>
</dbReference>
<keyword evidence="6" id="KW-0769">Symport</keyword>
<dbReference type="PROSITE" id="PS50850">
    <property type="entry name" value="MFS"/>
    <property type="match status" value="1"/>
</dbReference>
<feature type="transmembrane region" description="Helical" evidence="11">
    <location>
        <begin position="140"/>
        <end position="164"/>
    </location>
</feature>
<evidence type="ECO:0000256" key="8">
    <source>
        <dbReference type="ARBA" id="ARBA00023136"/>
    </source>
</evidence>
<feature type="transmembrane region" description="Helical" evidence="11">
    <location>
        <begin position="427"/>
        <end position="445"/>
    </location>
</feature>
<comment type="subcellular location">
    <subcellularLocation>
        <location evidence="1">Cell membrane</location>
        <topology evidence="1">Multi-pass membrane protein</topology>
    </subcellularLocation>
</comment>
<feature type="transmembrane region" description="Helical" evidence="11">
    <location>
        <begin position="185"/>
        <end position="204"/>
    </location>
</feature>
<dbReference type="AlphaFoldDB" id="A0A8J2VC95"/>
<feature type="domain" description="Major facilitator superfamily (MFS) profile" evidence="12">
    <location>
        <begin position="38"/>
        <end position="449"/>
    </location>
</feature>
<dbReference type="Proteomes" id="UP000625210">
    <property type="component" value="Unassembled WGS sequence"/>
</dbReference>
<feature type="transmembrane region" description="Helical" evidence="11">
    <location>
        <begin position="110"/>
        <end position="134"/>
    </location>
</feature>
<evidence type="ECO:0000256" key="10">
    <source>
        <dbReference type="ARBA" id="ARBA00039918"/>
    </source>
</evidence>
<evidence type="ECO:0000256" key="9">
    <source>
        <dbReference type="ARBA" id="ARBA00037295"/>
    </source>
</evidence>
<accession>A0A8J2VC95</accession>
<dbReference type="PROSITE" id="PS00217">
    <property type="entry name" value="SUGAR_TRANSPORT_2"/>
    <property type="match status" value="1"/>
</dbReference>
<evidence type="ECO:0000256" key="1">
    <source>
        <dbReference type="ARBA" id="ARBA00004651"/>
    </source>
</evidence>
<dbReference type="CDD" id="cd17366">
    <property type="entry name" value="MFS_ProP"/>
    <property type="match status" value="1"/>
</dbReference>
<evidence type="ECO:0000313" key="14">
    <source>
        <dbReference type="Proteomes" id="UP000625210"/>
    </source>
</evidence>
<feature type="transmembrane region" description="Helical" evidence="11">
    <location>
        <begin position="77"/>
        <end position="98"/>
    </location>
</feature>
<keyword evidence="7 11" id="KW-1133">Transmembrane helix</keyword>
<feature type="transmembrane region" description="Helical" evidence="11">
    <location>
        <begin position="265"/>
        <end position="283"/>
    </location>
</feature>
<evidence type="ECO:0000256" key="7">
    <source>
        <dbReference type="ARBA" id="ARBA00022989"/>
    </source>
</evidence>
<evidence type="ECO:0000256" key="5">
    <source>
        <dbReference type="ARBA" id="ARBA00022692"/>
    </source>
</evidence>
<keyword evidence="14" id="KW-1185">Reference proteome</keyword>
<comment type="caution">
    <text evidence="13">The sequence shown here is derived from an EMBL/GenBank/DDBJ whole genome shotgun (WGS) entry which is preliminary data.</text>
</comment>
<keyword evidence="3" id="KW-0813">Transport</keyword>
<dbReference type="RefSeq" id="WP_229751709.1">
    <property type="nucleotide sequence ID" value="NZ_BMHQ01000001.1"/>
</dbReference>
<feature type="transmembrane region" description="Helical" evidence="11">
    <location>
        <begin position="210"/>
        <end position="229"/>
    </location>
</feature>
<organism evidence="13 14">
    <name type="scientific">Marinithermofilum abyssi</name>
    <dbReference type="NCBI Taxonomy" id="1571185"/>
    <lineage>
        <taxon>Bacteria</taxon>
        <taxon>Bacillati</taxon>
        <taxon>Bacillota</taxon>
        <taxon>Bacilli</taxon>
        <taxon>Bacillales</taxon>
        <taxon>Thermoactinomycetaceae</taxon>
        <taxon>Marinithermofilum</taxon>
    </lineage>
</organism>
<name>A0A8J2VC95_9BACL</name>
<evidence type="ECO:0000313" key="13">
    <source>
        <dbReference type="EMBL" id="GGE03999.1"/>
    </source>
</evidence>
<dbReference type="InterPro" id="IPR036259">
    <property type="entry name" value="MFS_trans_sf"/>
</dbReference>
<dbReference type="SUPFAM" id="SSF103473">
    <property type="entry name" value="MFS general substrate transporter"/>
    <property type="match status" value="1"/>
</dbReference>
<dbReference type="PANTHER" id="PTHR43528:SF1">
    <property type="entry name" value="ALPHA-KETOGLUTARATE PERMEASE"/>
    <property type="match status" value="1"/>
</dbReference>
<protein>
    <recommendedName>
        <fullName evidence="10">Putative proline/betaine transporter</fullName>
    </recommendedName>
</protein>
<dbReference type="GO" id="GO:0005886">
    <property type="term" value="C:plasma membrane"/>
    <property type="evidence" value="ECO:0007669"/>
    <property type="project" value="UniProtKB-SubCell"/>
</dbReference>
<evidence type="ECO:0000259" key="12">
    <source>
        <dbReference type="PROSITE" id="PS50850"/>
    </source>
</evidence>
<evidence type="ECO:0000256" key="3">
    <source>
        <dbReference type="ARBA" id="ARBA00022448"/>
    </source>
</evidence>
<dbReference type="FunFam" id="1.20.1250.20:FF:000001">
    <property type="entry name" value="Dicarboxylate MFS transporter"/>
    <property type="match status" value="1"/>
</dbReference>
<dbReference type="InterPro" id="IPR020846">
    <property type="entry name" value="MFS_dom"/>
</dbReference>
<feature type="transmembrane region" description="Helical" evidence="11">
    <location>
        <begin position="332"/>
        <end position="351"/>
    </location>
</feature>